<organism evidence="1 2">
    <name type="scientific">Caerostris darwini</name>
    <dbReference type="NCBI Taxonomy" id="1538125"/>
    <lineage>
        <taxon>Eukaryota</taxon>
        <taxon>Metazoa</taxon>
        <taxon>Ecdysozoa</taxon>
        <taxon>Arthropoda</taxon>
        <taxon>Chelicerata</taxon>
        <taxon>Arachnida</taxon>
        <taxon>Araneae</taxon>
        <taxon>Araneomorphae</taxon>
        <taxon>Entelegynae</taxon>
        <taxon>Araneoidea</taxon>
        <taxon>Araneidae</taxon>
        <taxon>Caerostris</taxon>
    </lineage>
</organism>
<dbReference type="Proteomes" id="UP001054837">
    <property type="component" value="Unassembled WGS sequence"/>
</dbReference>
<reference evidence="1 2" key="1">
    <citation type="submission" date="2021-06" db="EMBL/GenBank/DDBJ databases">
        <title>Caerostris darwini draft genome.</title>
        <authorList>
            <person name="Kono N."/>
            <person name="Arakawa K."/>
        </authorList>
    </citation>
    <scope>NUCLEOTIDE SEQUENCE [LARGE SCALE GENOMIC DNA]</scope>
</reference>
<dbReference type="AlphaFoldDB" id="A0AAV4S3W6"/>
<evidence type="ECO:0000313" key="1">
    <source>
        <dbReference type="EMBL" id="GIY27200.1"/>
    </source>
</evidence>
<accession>A0AAV4S3W6</accession>
<sequence length="89" mass="9634">MLSLSTMGKELDLLQAVKAEDIRGITRLLAKYKSSKPNLNVQLNVEVPFGSETPAADYDFTMGFIFIVPVGKPNMRSSSAFPGLSTANP</sequence>
<comment type="caution">
    <text evidence="1">The sequence shown here is derived from an EMBL/GenBank/DDBJ whole genome shotgun (WGS) entry which is preliminary data.</text>
</comment>
<dbReference type="EMBL" id="BPLQ01007033">
    <property type="protein sequence ID" value="GIY27200.1"/>
    <property type="molecule type" value="Genomic_DNA"/>
</dbReference>
<gene>
    <name evidence="1" type="ORF">CDAR_22751</name>
</gene>
<evidence type="ECO:0000313" key="2">
    <source>
        <dbReference type="Proteomes" id="UP001054837"/>
    </source>
</evidence>
<proteinExistence type="predicted"/>
<keyword evidence="2" id="KW-1185">Reference proteome</keyword>
<protein>
    <submittedName>
        <fullName evidence="1">Uncharacterized protein</fullName>
    </submittedName>
</protein>
<name>A0AAV4S3W6_9ARAC</name>